<protein>
    <submittedName>
        <fullName evidence="3">Flp pilus assembly protein CpaB</fullName>
    </submittedName>
</protein>
<dbReference type="EMBL" id="JBHDLJ010000003">
    <property type="protein sequence ID" value="MFB0833869.1"/>
    <property type="molecule type" value="Genomic_DNA"/>
</dbReference>
<dbReference type="InterPro" id="IPR031571">
    <property type="entry name" value="RcpC_dom"/>
</dbReference>
<evidence type="ECO:0000256" key="1">
    <source>
        <dbReference type="SAM" id="MobiDB-lite"/>
    </source>
</evidence>
<dbReference type="Gene3D" id="3.90.1210.10">
    <property type="entry name" value="Antifreeze-like/N-acetylneuraminic acid synthase C-terminal domain"/>
    <property type="match status" value="1"/>
</dbReference>
<reference evidence="3 4" key="1">
    <citation type="submission" date="2024-09" db="EMBL/GenBank/DDBJ databases">
        <authorList>
            <person name="Salinas-Garcia M.A."/>
            <person name="Prieme A."/>
        </authorList>
    </citation>
    <scope>NUCLEOTIDE SEQUENCE [LARGE SCALE GENOMIC DNA]</scope>
    <source>
        <strain evidence="3 4">DSM 21081</strain>
    </source>
</reference>
<evidence type="ECO:0000313" key="4">
    <source>
        <dbReference type="Proteomes" id="UP001575652"/>
    </source>
</evidence>
<comment type="caution">
    <text evidence="3">The sequence shown here is derived from an EMBL/GenBank/DDBJ whole genome shotgun (WGS) entry which is preliminary data.</text>
</comment>
<feature type="domain" description="SAF" evidence="2">
    <location>
        <begin position="68"/>
        <end position="130"/>
    </location>
</feature>
<dbReference type="SMART" id="SM00858">
    <property type="entry name" value="SAF"/>
    <property type="match status" value="1"/>
</dbReference>
<proteinExistence type="predicted"/>
<dbReference type="InterPro" id="IPR017592">
    <property type="entry name" value="Pilus_assmbl_Flp-typ_CpaB"/>
</dbReference>
<dbReference type="NCBIfam" id="TIGR03177">
    <property type="entry name" value="pilus_cpaB"/>
    <property type="match status" value="1"/>
</dbReference>
<gene>
    <name evidence="3" type="primary">cpaB</name>
    <name evidence="3" type="ORF">ACETWP_04645</name>
</gene>
<dbReference type="Pfam" id="PF16976">
    <property type="entry name" value="RcpC"/>
    <property type="match status" value="1"/>
</dbReference>
<name>A0ABV4UJW1_9MICC</name>
<dbReference type="CDD" id="cd11614">
    <property type="entry name" value="SAF_CpaB_FlgA_like"/>
    <property type="match status" value="1"/>
</dbReference>
<dbReference type="Pfam" id="PF08666">
    <property type="entry name" value="SAF"/>
    <property type="match status" value="1"/>
</dbReference>
<sequence>MGIRNGRSGRDGPGRVDARGAAGYRETRHRRSWRELQARYRRPLAACFAALSVAAGLAVVAPDHVPTRPVVVAARDLPAGSVLDAGSLAVRELATAAIPPDVHARADDVAGSQLAVPLAAGSPVPSASLVGPGLLTGTAPGTVAVPLHPSDPETVGLLSPGQLVDVVLSEGNGFERPVASSVLARAVPVLWVPAGADATAWPSAERPAGMVVVAATRRQAALLAGAASRGQIFLLLVADRDG</sequence>
<dbReference type="RefSeq" id="WP_373971047.1">
    <property type="nucleotide sequence ID" value="NZ_JBHDLJ010000003.1"/>
</dbReference>
<dbReference type="Proteomes" id="UP001575652">
    <property type="component" value="Unassembled WGS sequence"/>
</dbReference>
<evidence type="ECO:0000313" key="3">
    <source>
        <dbReference type="EMBL" id="MFB0833869.1"/>
    </source>
</evidence>
<keyword evidence="4" id="KW-1185">Reference proteome</keyword>
<feature type="compositionally biased region" description="Basic and acidic residues" evidence="1">
    <location>
        <begin position="8"/>
        <end position="18"/>
    </location>
</feature>
<evidence type="ECO:0000259" key="2">
    <source>
        <dbReference type="SMART" id="SM00858"/>
    </source>
</evidence>
<feature type="region of interest" description="Disordered" evidence="1">
    <location>
        <begin position="1"/>
        <end position="28"/>
    </location>
</feature>
<organism evidence="3 4">
    <name type="scientific">Arthrobacter halodurans</name>
    <dbReference type="NCBI Taxonomy" id="516699"/>
    <lineage>
        <taxon>Bacteria</taxon>
        <taxon>Bacillati</taxon>
        <taxon>Actinomycetota</taxon>
        <taxon>Actinomycetes</taxon>
        <taxon>Micrococcales</taxon>
        <taxon>Micrococcaceae</taxon>
        <taxon>Arthrobacter</taxon>
    </lineage>
</organism>
<dbReference type="InterPro" id="IPR013974">
    <property type="entry name" value="SAF"/>
</dbReference>
<accession>A0ABV4UJW1</accession>